<dbReference type="EMBL" id="MJFZ01000089">
    <property type="protein sequence ID" value="RAW38401.1"/>
    <property type="molecule type" value="Genomic_DNA"/>
</dbReference>
<protein>
    <submittedName>
        <fullName evidence="2">Uncharacterized protein</fullName>
    </submittedName>
</protein>
<name>A0A329SPF7_9STRA</name>
<gene>
    <name evidence="2" type="ORF">PC110_g5343</name>
</gene>
<evidence type="ECO:0000256" key="1">
    <source>
        <dbReference type="SAM" id="MobiDB-lite"/>
    </source>
</evidence>
<evidence type="ECO:0000313" key="2">
    <source>
        <dbReference type="EMBL" id="RAW38401.1"/>
    </source>
</evidence>
<dbReference type="OrthoDB" id="112820at2759"/>
<evidence type="ECO:0000313" key="3">
    <source>
        <dbReference type="Proteomes" id="UP000251314"/>
    </source>
</evidence>
<comment type="caution">
    <text evidence="2">The sequence shown here is derived from an EMBL/GenBank/DDBJ whole genome shotgun (WGS) entry which is preliminary data.</text>
</comment>
<organism evidence="2 3">
    <name type="scientific">Phytophthora cactorum</name>
    <dbReference type="NCBI Taxonomy" id="29920"/>
    <lineage>
        <taxon>Eukaryota</taxon>
        <taxon>Sar</taxon>
        <taxon>Stramenopiles</taxon>
        <taxon>Oomycota</taxon>
        <taxon>Peronosporomycetes</taxon>
        <taxon>Peronosporales</taxon>
        <taxon>Peronosporaceae</taxon>
        <taxon>Phytophthora</taxon>
    </lineage>
</organism>
<sequence length="110" mass="12354">MSRLHESNPMSVDELLNPPEENVLMEYPTDEDFCRVDTNSEYKARSELSSVDATGEGDEDAADSTPTSENLSAEELKERLKWMTQLFISADTMGVSSRGVIGLRSMQREF</sequence>
<dbReference type="AlphaFoldDB" id="A0A329SPF7"/>
<dbReference type="Proteomes" id="UP000251314">
    <property type="component" value="Unassembled WGS sequence"/>
</dbReference>
<proteinExistence type="predicted"/>
<dbReference type="VEuPathDB" id="FungiDB:PC110_g5343"/>
<keyword evidence="3" id="KW-1185">Reference proteome</keyword>
<feature type="region of interest" description="Disordered" evidence="1">
    <location>
        <begin position="45"/>
        <end position="73"/>
    </location>
</feature>
<reference evidence="2 3" key="1">
    <citation type="submission" date="2018-01" db="EMBL/GenBank/DDBJ databases">
        <title>Draft genome of the strawberry crown rot pathogen Phytophthora cactorum.</title>
        <authorList>
            <person name="Armitage A.D."/>
            <person name="Lysoe E."/>
            <person name="Nellist C.F."/>
            <person name="Harrison R.J."/>
            <person name="Brurberg M.B."/>
        </authorList>
    </citation>
    <scope>NUCLEOTIDE SEQUENCE [LARGE SCALE GENOMIC DNA]</scope>
    <source>
        <strain evidence="2 3">10300</strain>
    </source>
</reference>
<accession>A0A329SPF7</accession>